<dbReference type="Proteomes" id="UP000187209">
    <property type="component" value="Unassembled WGS sequence"/>
</dbReference>
<organism evidence="1 2">
    <name type="scientific">Stentor coeruleus</name>
    <dbReference type="NCBI Taxonomy" id="5963"/>
    <lineage>
        <taxon>Eukaryota</taxon>
        <taxon>Sar</taxon>
        <taxon>Alveolata</taxon>
        <taxon>Ciliophora</taxon>
        <taxon>Postciliodesmatophora</taxon>
        <taxon>Heterotrichea</taxon>
        <taxon>Heterotrichida</taxon>
        <taxon>Stentoridae</taxon>
        <taxon>Stentor</taxon>
    </lineage>
</organism>
<dbReference type="EMBL" id="MPUH01000459">
    <property type="protein sequence ID" value="OMJ79686.1"/>
    <property type="molecule type" value="Genomic_DNA"/>
</dbReference>
<reference evidence="1 2" key="1">
    <citation type="submission" date="2016-11" db="EMBL/GenBank/DDBJ databases">
        <title>The macronuclear genome of Stentor coeruleus: a giant cell with tiny introns.</title>
        <authorList>
            <person name="Slabodnick M."/>
            <person name="Ruby J.G."/>
            <person name="Reiff S.B."/>
            <person name="Swart E.C."/>
            <person name="Gosai S."/>
            <person name="Prabakaran S."/>
            <person name="Witkowska E."/>
            <person name="Larue G.E."/>
            <person name="Fisher S."/>
            <person name="Freeman R.M."/>
            <person name="Gunawardena J."/>
            <person name="Chu W."/>
            <person name="Stover N.A."/>
            <person name="Gregory B.D."/>
            <person name="Nowacki M."/>
            <person name="Derisi J."/>
            <person name="Roy S.W."/>
            <person name="Marshall W.F."/>
            <person name="Sood P."/>
        </authorList>
    </citation>
    <scope>NUCLEOTIDE SEQUENCE [LARGE SCALE GENOMIC DNA]</scope>
    <source>
        <strain evidence="1">WM001</strain>
    </source>
</reference>
<comment type="caution">
    <text evidence="1">The sequence shown here is derived from an EMBL/GenBank/DDBJ whole genome shotgun (WGS) entry which is preliminary data.</text>
</comment>
<keyword evidence="2" id="KW-1185">Reference proteome</keyword>
<evidence type="ECO:0000313" key="2">
    <source>
        <dbReference type="Proteomes" id="UP000187209"/>
    </source>
</evidence>
<dbReference type="AlphaFoldDB" id="A0A1R2BSG3"/>
<sequence>MGNKNLFFPTCYDQDLPSSRNNIEDYGFPSSGPVKVIRKKCSISTSEIISIMPIQNYNNRSSITEFIINKSESTSEGMIKTPECTKSNLCSLLSSPEKSRIFESTDTFLRNSRKQGVNLVEKIRSRSLANTPKISFGPENKNDEFSSRQLYEILEHKGINEKSYNEKREFKRNTDITKRKTMNFDSLKLVKFKKNCYANK</sequence>
<accession>A0A1R2BSG3</accession>
<name>A0A1R2BSG3_9CILI</name>
<evidence type="ECO:0000313" key="1">
    <source>
        <dbReference type="EMBL" id="OMJ79686.1"/>
    </source>
</evidence>
<protein>
    <submittedName>
        <fullName evidence="1">Uncharacterized protein</fullName>
    </submittedName>
</protein>
<proteinExistence type="predicted"/>
<gene>
    <name evidence="1" type="ORF">SteCoe_20253</name>
</gene>